<protein>
    <recommendedName>
        <fullName evidence="4">BTB domain-containing protein</fullName>
    </recommendedName>
</protein>
<evidence type="ECO:0000256" key="1">
    <source>
        <dbReference type="SAM" id="MobiDB-lite"/>
    </source>
</evidence>
<evidence type="ECO:0008006" key="4">
    <source>
        <dbReference type="Google" id="ProtNLM"/>
    </source>
</evidence>
<feature type="compositionally biased region" description="Low complexity" evidence="1">
    <location>
        <begin position="95"/>
        <end position="107"/>
    </location>
</feature>
<organism evidence="2 3">
    <name type="scientific">Colletotrichum incanum</name>
    <name type="common">Soybean anthracnose fungus</name>
    <dbReference type="NCBI Taxonomy" id="1573173"/>
    <lineage>
        <taxon>Eukaryota</taxon>
        <taxon>Fungi</taxon>
        <taxon>Dikarya</taxon>
        <taxon>Ascomycota</taxon>
        <taxon>Pezizomycotina</taxon>
        <taxon>Sordariomycetes</taxon>
        <taxon>Hypocreomycetidae</taxon>
        <taxon>Glomerellales</taxon>
        <taxon>Glomerellaceae</taxon>
        <taxon>Colletotrichum</taxon>
        <taxon>Colletotrichum spaethianum species complex</taxon>
    </lineage>
</organism>
<gene>
    <name evidence="2" type="ORF">CI238_01320</name>
</gene>
<dbReference type="STRING" id="1573173.A0A166ZU64"/>
<name>A0A166ZU64_COLIC</name>
<dbReference type="EMBL" id="LFIW01002106">
    <property type="protein sequence ID" value="KZL79372.1"/>
    <property type="molecule type" value="Genomic_DNA"/>
</dbReference>
<dbReference type="Proteomes" id="UP000076584">
    <property type="component" value="Unassembled WGS sequence"/>
</dbReference>
<reference evidence="2 3" key="1">
    <citation type="submission" date="2015-06" db="EMBL/GenBank/DDBJ databases">
        <title>Survival trade-offs in plant roots during colonization by closely related pathogenic and mutualistic fungi.</title>
        <authorList>
            <person name="Hacquard S."/>
            <person name="Kracher B."/>
            <person name="Hiruma K."/>
            <person name="Weinman A."/>
            <person name="Muench P."/>
            <person name="Garrido Oter R."/>
            <person name="Ver Loren van Themaat E."/>
            <person name="Dallerey J.-F."/>
            <person name="Damm U."/>
            <person name="Henrissat B."/>
            <person name="Lespinet O."/>
            <person name="Thon M."/>
            <person name="Kemen E."/>
            <person name="McHardy A.C."/>
            <person name="Schulze-Lefert P."/>
            <person name="O'Connell R.J."/>
        </authorList>
    </citation>
    <scope>NUCLEOTIDE SEQUENCE [LARGE SCALE GENOMIC DNA]</scope>
    <source>
        <strain evidence="2 3">MAFF 238704</strain>
    </source>
</reference>
<dbReference type="InterPro" id="IPR011333">
    <property type="entry name" value="SKP1/BTB/POZ_sf"/>
</dbReference>
<keyword evidence="3" id="KW-1185">Reference proteome</keyword>
<evidence type="ECO:0000313" key="2">
    <source>
        <dbReference type="EMBL" id="KZL79372.1"/>
    </source>
</evidence>
<evidence type="ECO:0000313" key="3">
    <source>
        <dbReference type="Proteomes" id="UP000076584"/>
    </source>
</evidence>
<dbReference type="AlphaFoldDB" id="A0A166ZU64"/>
<accession>A0A166ZU64</accession>
<feature type="region of interest" description="Disordered" evidence="1">
    <location>
        <begin position="72"/>
        <end position="109"/>
    </location>
</feature>
<proteinExistence type="predicted"/>
<dbReference type="Gene3D" id="3.30.710.10">
    <property type="entry name" value="Potassium Channel Kv1.1, Chain A"/>
    <property type="match status" value="1"/>
</dbReference>
<comment type="caution">
    <text evidence="2">The sequence shown here is derived from an EMBL/GenBank/DDBJ whole genome shotgun (WGS) entry which is preliminary data.</text>
</comment>
<sequence>MSLKRKRDMDEILKSRQTKFVVGPEKEDYTSLLNGLKGGEGKIVWKNAQPATFVNLMEYAYSRDYTVPTLSKADGEEQAGNKRTNVAEPDHGSCDKSSSSDSDSDWSLPKRKVRFPSKLASQETKSSTWDFDQSVPKPEEHKSLASWMVEHFPRHVKDEESSATTTLTKDWLADTMQQNCTNIKEILLAHANLWLLADQYGITELKDLCLYRLQQSLLQSPGSNDMLRAVLETIRVVYSEPSGRPGNSLRTLLLHFCLTDMEWMTRNKDLGTLLKEVPGISTDLILHIPHDYWREIRDGGSA</sequence>